<feature type="transmembrane region" description="Helical" evidence="1">
    <location>
        <begin position="216"/>
        <end position="235"/>
    </location>
</feature>
<feature type="transmembrane region" description="Helical" evidence="1">
    <location>
        <begin position="247"/>
        <end position="267"/>
    </location>
</feature>
<evidence type="ECO:0000313" key="3">
    <source>
        <dbReference type="Proteomes" id="UP000279859"/>
    </source>
</evidence>
<gene>
    <name evidence="2" type="ORF">EEJ31_11890</name>
</gene>
<dbReference type="AlphaFoldDB" id="A0A3M8KZM2"/>
<proteinExistence type="predicted"/>
<comment type="caution">
    <text evidence="2">The sequence shown here is derived from an EMBL/GenBank/DDBJ whole genome shotgun (WGS) entry which is preliminary data.</text>
</comment>
<dbReference type="SUPFAM" id="SSF103481">
    <property type="entry name" value="Multidrug resistance efflux transporter EmrE"/>
    <property type="match status" value="1"/>
</dbReference>
<feature type="transmembrane region" description="Helical" evidence="1">
    <location>
        <begin position="125"/>
        <end position="147"/>
    </location>
</feature>
<feature type="transmembrane region" description="Helical" evidence="1">
    <location>
        <begin position="273"/>
        <end position="296"/>
    </location>
</feature>
<feature type="transmembrane region" description="Helical" evidence="1">
    <location>
        <begin position="70"/>
        <end position="89"/>
    </location>
</feature>
<dbReference type="InterPro" id="IPR037185">
    <property type="entry name" value="EmrE-like"/>
</dbReference>
<keyword evidence="1" id="KW-0472">Membrane</keyword>
<reference evidence="2 3" key="1">
    <citation type="submission" date="2018-11" db="EMBL/GenBank/DDBJ databases">
        <title>Cryobacterium sp. nov., isolated from rhizosphere soil of lettuce.</title>
        <authorList>
            <person name="Wang Y."/>
        </authorList>
    </citation>
    <scope>NUCLEOTIDE SEQUENCE [LARGE SCALE GENOMIC DNA]</scope>
    <source>
        <strain evidence="2 3">NEAU-85</strain>
    </source>
</reference>
<dbReference type="PANTHER" id="PTHR40761">
    <property type="entry name" value="CONSERVED INTEGRAL MEMBRANE ALANINE VALINE AND LEUCINE RICH PROTEIN-RELATED"/>
    <property type="match status" value="1"/>
</dbReference>
<dbReference type="Gene3D" id="1.10.3730.20">
    <property type="match status" value="1"/>
</dbReference>
<keyword evidence="1" id="KW-0812">Transmembrane</keyword>
<accession>A0A3M8KZM2</accession>
<protein>
    <submittedName>
        <fullName evidence="2">Multidrug DMT transporter permease</fullName>
    </submittedName>
</protein>
<organism evidence="2 3">
    <name type="scientific">Cryobacterium tepidiphilum</name>
    <dbReference type="NCBI Taxonomy" id="2486026"/>
    <lineage>
        <taxon>Bacteria</taxon>
        <taxon>Bacillati</taxon>
        <taxon>Actinomycetota</taxon>
        <taxon>Actinomycetes</taxon>
        <taxon>Micrococcales</taxon>
        <taxon>Microbacteriaceae</taxon>
        <taxon>Cryobacterium</taxon>
    </lineage>
</organism>
<dbReference type="PANTHER" id="PTHR40761:SF1">
    <property type="entry name" value="CONSERVED INTEGRAL MEMBRANE ALANINE VALINE AND LEUCINE RICH PROTEIN-RELATED"/>
    <property type="match status" value="1"/>
</dbReference>
<keyword evidence="3" id="KW-1185">Reference proteome</keyword>
<feature type="transmembrane region" description="Helical" evidence="1">
    <location>
        <begin position="159"/>
        <end position="177"/>
    </location>
</feature>
<dbReference type="Proteomes" id="UP000279859">
    <property type="component" value="Unassembled WGS sequence"/>
</dbReference>
<dbReference type="OrthoDB" id="5187629at2"/>
<dbReference type="EMBL" id="RDSR01000022">
    <property type="protein sequence ID" value="RNE58556.1"/>
    <property type="molecule type" value="Genomic_DNA"/>
</dbReference>
<feature type="transmembrane region" description="Helical" evidence="1">
    <location>
        <begin position="95"/>
        <end position="113"/>
    </location>
</feature>
<name>A0A3M8KZM2_9MICO</name>
<evidence type="ECO:0000313" key="2">
    <source>
        <dbReference type="EMBL" id="RNE58556.1"/>
    </source>
</evidence>
<feature type="transmembrane region" description="Helical" evidence="1">
    <location>
        <begin position="184"/>
        <end position="204"/>
    </location>
</feature>
<feature type="transmembrane region" description="Helical" evidence="1">
    <location>
        <begin position="20"/>
        <end position="38"/>
    </location>
</feature>
<keyword evidence="1" id="KW-1133">Transmembrane helix</keyword>
<sequence length="304" mass="31817">MHSALTDLAADIAIDPRQAIGIPLALVGAVFLSLGAQFQHRGVTKVEAHTAQVSGGLTVRQVTLLLARPSWVFGTVMLGLAIVLQLSSLNFAPLIVVQPLGAIALVMTTVINARISKVSPTRASLIAIGMCVGGVGLFVTVAAFTAVDKPVTHANLTTILVMLGIVLVAFAVAFFFLRRQFKAIFYILGAGVLYGFVATLAKVIINRVQHANFDWLTLACVLGLLLAAGFGAYFVQNAYASGPPDLVIAGLTVVDPLVAVCIGVVVLGEASQAPIWAGVVFVVAGVVAIWGVFVLARYHPQSEH</sequence>
<dbReference type="NCBIfam" id="NF038012">
    <property type="entry name" value="DMT_1"/>
    <property type="match status" value="1"/>
</dbReference>
<evidence type="ECO:0000256" key="1">
    <source>
        <dbReference type="SAM" id="Phobius"/>
    </source>
</evidence>